<dbReference type="OMA" id="QMEPEMV"/>
<evidence type="ECO:0000256" key="3">
    <source>
        <dbReference type="ARBA" id="ARBA00023274"/>
    </source>
</evidence>
<accession>A0A7R9TLQ8</accession>
<evidence type="ECO:0000256" key="2">
    <source>
        <dbReference type="ARBA" id="ARBA00022980"/>
    </source>
</evidence>
<dbReference type="GO" id="GO:1990904">
    <property type="term" value="C:ribonucleoprotein complex"/>
    <property type="evidence" value="ECO:0007669"/>
    <property type="project" value="UniProtKB-KW"/>
</dbReference>
<comment type="similarity">
    <text evidence="1">Belongs to the universal ribosomal protein uL18 family.</text>
</comment>
<evidence type="ECO:0000256" key="1">
    <source>
        <dbReference type="ARBA" id="ARBA00007116"/>
    </source>
</evidence>
<reference evidence="4" key="1">
    <citation type="submission" date="2021-01" db="EMBL/GenBank/DDBJ databases">
        <authorList>
            <person name="Corre E."/>
            <person name="Pelletier E."/>
            <person name="Niang G."/>
            <person name="Scheremetjew M."/>
            <person name="Finn R."/>
            <person name="Kale V."/>
            <person name="Holt S."/>
            <person name="Cochrane G."/>
            <person name="Meng A."/>
            <person name="Brown T."/>
            <person name="Cohen L."/>
        </authorList>
    </citation>
    <scope>NUCLEOTIDE SEQUENCE</scope>
    <source>
        <strain evidence="4">RCC1614</strain>
    </source>
</reference>
<dbReference type="GO" id="GO:0008097">
    <property type="term" value="F:5S rRNA binding"/>
    <property type="evidence" value="ECO:0007669"/>
    <property type="project" value="TreeGrafter"/>
</dbReference>
<organism evidence="4">
    <name type="scientific">Micromonas pusilla</name>
    <name type="common">Picoplanktonic green alga</name>
    <name type="synonym">Chromulina pusilla</name>
    <dbReference type="NCBI Taxonomy" id="38833"/>
    <lineage>
        <taxon>Eukaryota</taxon>
        <taxon>Viridiplantae</taxon>
        <taxon>Chlorophyta</taxon>
        <taxon>Mamiellophyceae</taxon>
        <taxon>Mamiellales</taxon>
        <taxon>Mamiellaceae</taxon>
        <taxon>Micromonas</taxon>
    </lineage>
</organism>
<dbReference type="GO" id="GO:0006412">
    <property type="term" value="P:translation"/>
    <property type="evidence" value="ECO:0007669"/>
    <property type="project" value="InterPro"/>
</dbReference>
<evidence type="ECO:0008006" key="5">
    <source>
        <dbReference type="Google" id="ProtNLM"/>
    </source>
</evidence>
<dbReference type="AlphaFoldDB" id="A0A7R9TLQ8"/>
<sequence length="121" mass="13258">MTTKSLAVGERLHHLKIVFSNSFVYAQVLRRTDNHIVATASTVEKALKVTLKHTADKTAASVIGKVIAERSNAVNVNAVYFPKPEGKRFHGKLKVLVDTLRGSGLSLNFSTRAHCFPTATR</sequence>
<proteinExistence type="inferred from homology"/>
<dbReference type="InterPro" id="IPR057268">
    <property type="entry name" value="Ribosomal_L18"/>
</dbReference>
<evidence type="ECO:0000313" key="4">
    <source>
        <dbReference type="EMBL" id="CAD8239219.1"/>
    </source>
</evidence>
<dbReference type="CDD" id="cd00432">
    <property type="entry name" value="Ribosomal_L18_L5e"/>
    <property type="match status" value="1"/>
</dbReference>
<dbReference type="EMBL" id="HBDY01008861">
    <property type="protein sequence ID" value="CAD8239219.1"/>
    <property type="molecule type" value="Transcribed_RNA"/>
</dbReference>
<dbReference type="PANTHER" id="PTHR12899:SF16">
    <property type="entry name" value="OS02G0689700 PROTEIN"/>
    <property type="match status" value="1"/>
</dbReference>
<dbReference type="Pfam" id="PF00861">
    <property type="entry name" value="Ribosomal_L18p"/>
    <property type="match status" value="1"/>
</dbReference>
<keyword evidence="3" id="KW-0687">Ribonucleoprotein</keyword>
<dbReference type="InterPro" id="IPR005484">
    <property type="entry name" value="Ribosomal_uL18_bac/plant/anim"/>
</dbReference>
<gene>
    <name evidence="4" type="ORF">MPUS1402_LOCUS6601</name>
</gene>
<keyword evidence="2" id="KW-0689">Ribosomal protein</keyword>
<protein>
    <recommendedName>
        <fullName evidence="5">Ribosomal protein L18</fullName>
    </recommendedName>
</protein>
<name>A0A7R9TLQ8_MICPS</name>
<dbReference type="PANTHER" id="PTHR12899">
    <property type="entry name" value="39S RIBOSOMAL PROTEIN L18, MITOCHONDRIAL"/>
    <property type="match status" value="1"/>
</dbReference>
<dbReference type="Gene3D" id="3.30.420.100">
    <property type="match status" value="1"/>
</dbReference>
<dbReference type="GO" id="GO:0003735">
    <property type="term" value="F:structural constituent of ribosome"/>
    <property type="evidence" value="ECO:0007669"/>
    <property type="project" value="InterPro"/>
</dbReference>
<dbReference type="GO" id="GO:0005840">
    <property type="term" value="C:ribosome"/>
    <property type="evidence" value="ECO:0007669"/>
    <property type="project" value="UniProtKB-KW"/>
</dbReference>
<dbReference type="SUPFAM" id="SSF53137">
    <property type="entry name" value="Translational machinery components"/>
    <property type="match status" value="1"/>
</dbReference>